<dbReference type="PhylomeDB" id="O28119"/>
<dbReference type="Gene3D" id="2.60.120.600">
    <property type="entry name" value="Domain of unknown function DUF1214, C-terminal domain"/>
    <property type="match status" value="1"/>
</dbReference>
<sequence>MNRRIVKWLILAAIAGIAFGVITAYYAVDYIADLFSVKNGPWETNLLAGSEKADIYTRAAIAIHALFALNRSEAVYFIATTDSSNQPLRLNCDYRIEGGKFPARWWSITVYGSDHFLIPNEYDIYAVTGESVKWSDGKWVVKLSQRHREGSWIPLRGEGNFILVLRLYNPEQIVYESPQSVQLPEIILEGCR</sequence>
<protein>
    <recommendedName>
        <fullName evidence="1">DUF1214 domain-containing protein</fullName>
    </recommendedName>
</protein>
<reference evidence="2 3" key="1">
    <citation type="journal article" date="1997" name="Nature">
        <title>The complete genome sequence of the hyperthermophilic, sulphate-reducing archaeon Archaeoglobus fulgidus.</title>
        <authorList>
            <person name="Klenk H.P."/>
            <person name="Clayton R.A."/>
            <person name="Tomb J."/>
            <person name="White O."/>
            <person name="Nelson K.E."/>
            <person name="Ketchum K.A."/>
            <person name="Dodson R.J."/>
            <person name="Gwinn M."/>
            <person name="Hickey E.K."/>
            <person name="Peterson J.D."/>
            <person name="Richardson D.L."/>
            <person name="Kerlavage A.R."/>
            <person name="Graham D.E."/>
            <person name="Kyrpides N.C."/>
            <person name="Fleischmann R.D."/>
            <person name="Quackenbush J."/>
            <person name="Lee N.H."/>
            <person name="Sutton G.G."/>
            <person name="Gill S."/>
            <person name="Kirkness E.F."/>
            <person name="Dougherty B.A."/>
            <person name="McKenney K."/>
            <person name="Adams M.D."/>
            <person name="Loftus B."/>
            <person name="Peterson S."/>
            <person name="Reich C.I."/>
            <person name="McNeil L.K."/>
            <person name="Badger J.H."/>
            <person name="Glodek A."/>
            <person name="Zhou L."/>
            <person name="Overbeek R."/>
            <person name="Gocayne J.D."/>
            <person name="Weidman J.F."/>
            <person name="McDonald L."/>
            <person name="Utterback T."/>
            <person name="Cotton M.D."/>
            <person name="Spriggs T."/>
            <person name="Artiach P."/>
            <person name="Kaine B.P."/>
            <person name="Sykes S.M."/>
            <person name="Sadow P.W."/>
            <person name="D'Andrea K.P."/>
            <person name="Bowman C."/>
            <person name="Fujii C."/>
            <person name="Garland S.A."/>
            <person name="Mason T.M."/>
            <person name="Olsen G.J."/>
            <person name="Fraser C.M."/>
            <person name="Smith H.O."/>
            <person name="Woese C.R."/>
            <person name="Venter J.C."/>
        </authorList>
    </citation>
    <scope>NUCLEOTIDE SEQUENCE [LARGE SCALE GENOMIC DNA]</scope>
    <source>
        <strain evidence="3">ATCC 49558 / DSM 4304 / JCM 9628 / NBRC 100126 / VC-16</strain>
    </source>
</reference>
<dbReference type="PIRSF" id="PIRSF009471">
    <property type="entry name" value="UCP009471"/>
    <property type="match status" value="1"/>
</dbReference>
<evidence type="ECO:0000313" key="2">
    <source>
        <dbReference type="EMBL" id="AAB89097.1"/>
    </source>
</evidence>
<feature type="domain" description="DUF1214" evidence="1">
    <location>
        <begin position="73"/>
        <end position="172"/>
    </location>
</feature>
<dbReference type="InterPro" id="IPR010621">
    <property type="entry name" value="DUF1214"/>
</dbReference>
<dbReference type="eggNOG" id="arCOG05285">
    <property type="taxonomic scope" value="Archaea"/>
</dbReference>
<dbReference type="InterPro" id="IPR012038">
    <property type="entry name" value="UCP009471"/>
</dbReference>
<dbReference type="KEGG" id="afu:AF_2163"/>
<dbReference type="DNASU" id="1485392"/>
<organism evidence="2 3">
    <name type="scientific">Archaeoglobus fulgidus (strain ATCC 49558 / DSM 4304 / JCM 9628 / NBRC 100126 / VC-16)</name>
    <dbReference type="NCBI Taxonomy" id="224325"/>
    <lineage>
        <taxon>Archaea</taxon>
        <taxon>Methanobacteriati</taxon>
        <taxon>Methanobacteriota</taxon>
        <taxon>Archaeoglobi</taxon>
        <taxon>Archaeoglobales</taxon>
        <taxon>Archaeoglobaceae</taxon>
        <taxon>Archaeoglobus</taxon>
    </lineage>
</organism>
<name>O28119_ARCFU</name>
<keyword evidence="3" id="KW-1185">Reference proteome</keyword>
<proteinExistence type="predicted"/>
<dbReference type="AlphaFoldDB" id="O28119"/>
<gene>
    <name evidence="2" type="ordered locus">AF_2163</name>
</gene>
<dbReference type="HOGENOM" id="CLU_099815_0_0_2"/>
<dbReference type="SUPFAM" id="SSF160935">
    <property type="entry name" value="VPA0735-like"/>
    <property type="match status" value="1"/>
</dbReference>
<evidence type="ECO:0000313" key="3">
    <source>
        <dbReference type="Proteomes" id="UP000002199"/>
    </source>
</evidence>
<dbReference type="PANTHER" id="PTHR36509:SF2">
    <property type="entry name" value="BLL3101 PROTEIN"/>
    <property type="match status" value="1"/>
</dbReference>
<dbReference type="EMBL" id="AE000782">
    <property type="protein sequence ID" value="AAB89097.1"/>
    <property type="molecule type" value="Genomic_DNA"/>
</dbReference>
<dbReference type="InterPro" id="IPR037049">
    <property type="entry name" value="DUF1214_C_sf"/>
</dbReference>
<dbReference type="STRING" id="224325.AF_2163"/>
<dbReference type="PaxDb" id="224325-AF_2163"/>
<dbReference type="EnsemblBacteria" id="AAB89097">
    <property type="protein sequence ID" value="AAB89097"/>
    <property type="gene ID" value="AF_2163"/>
</dbReference>
<accession>O28119</accession>
<dbReference type="PANTHER" id="PTHR36509">
    <property type="entry name" value="BLL3101 PROTEIN"/>
    <property type="match status" value="1"/>
</dbReference>
<dbReference type="PIR" id="C69520">
    <property type="entry name" value="C69520"/>
</dbReference>
<dbReference type="Proteomes" id="UP000002199">
    <property type="component" value="Chromosome"/>
</dbReference>
<dbReference type="Pfam" id="PF06742">
    <property type="entry name" value="DUF1214"/>
    <property type="match status" value="1"/>
</dbReference>
<evidence type="ECO:0000259" key="1">
    <source>
        <dbReference type="Pfam" id="PF06742"/>
    </source>
</evidence>